<dbReference type="SUPFAM" id="SSF53474">
    <property type="entry name" value="alpha/beta-Hydrolases"/>
    <property type="match status" value="1"/>
</dbReference>
<dbReference type="OrthoDB" id="443318at2759"/>
<dbReference type="GO" id="GO:0006508">
    <property type="term" value="P:proteolysis"/>
    <property type="evidence" value="ECO:0007669"/>
    <property type="project" value="UniProtKB-KW"/>
</dbReference>
<keyword evidence="5 7" id="KW-0378">Hydrolase</keyword>
<feature type="chain" id="PRO_5034286643" description="Carboxypeptidase" evidence="7">
    <location>
        <begin position="19"/>
        <end position="549"/>
    </location>
</feature>
<dbReference type="PANTHER" id="PTHR11802:SF479">
    <property type="entry name" value="CARBOXYPEPTIDASE"/>
    <property type="match status" value="1"/>
</dbReference>
<evidence type="ECO:0000313" key="9">
    <source>
        <dbReference type="Proteomes" id="UP000606974"/>
    </source>
</evidence>
<dbReference type="InterPro" id="IPR001563">
    <property type="entry name" value="Peptidase_S10"/>
</dbReference>
<dbReference type="FunFam" id="3.40.50.1820:FF:000118">
    <property type="entry name" value="Carboxypeptidase"/>
    <property type="match status" value="1"/>
</dbReference>
<evidence type="ECO:0000256" key="7">
    <source>
        <dbReference type="RuleBase" id="RU361156"/>
    </source>
</evidence>
<dbReference type="InterPro" id="IPR018202">
    <property type="entry name" value="Ser_caboxypep_ser_AS"/>
</dbReference>
<dbReference type="Gene3D" id="3.40.50.1820">
    <property type="entry name" value="alpha/beta hydrolase"/>
    <property type="match status" value="1"/>
</dbReference>
<keyword evidence="6" id="KW-0325">Glycoprotein</keyword>
<dbReference type="Proteomes" id="UP000606974">
    <property type="component" value="Unassembled WGS sequence"/>
</dbReference>
<gene>
    <name evidence="8" type="ORF">GJ744_004743</name>
</gene>
<evidence type="ECO:0000256" key="5">
    <source>
        <dbReference type="ARBA" id="ARBA00022801"/>
    </source>
</evidence>
<evidence type="ECO:0000256" key="3">
    <source>
        <dbReference type="ARBA" id="ARBA00022670"/>
    </source>
</evidence>
<organism evidence="8 9">
    <name type="scientific">Endocarpon pusillum</name>
    <dbReference type="NCBI Taxonomy" id="364733"/>
    <lineage>
        <taxon>Eukaryota</taxon>
        <taxon>Fungi</taxon>
        <taxon>Dikarya</taxon>
        <taxon>Ascomycota</taxon>
        <taxon>Pezizomycotina</taxon>
        <taxon>Eurotiomycetes</taxon>
        <taxon>Chaetothyriomycetidae</taxon>
        <taxon>Verrucariales</taxon>
        <taxon>Verrucariaceae</taxon>
        <taxon>Endocarpon</taxon>
    </lineage>
</organism>
<evidence type="ECO:0000256" key="1">
    <source>
        <dbReference type="ARBA" id="ARBA00009431"/>
    </source>
</evidence>
<keyword evidence="9" id="KW-1185">Reference proteome</keyword>
<dbReference type="PRINTS" id="PR00724">
    <property type="entry name" value="CRBOXYPTASEC"/>
</dbReference>
<dbReference type="InterPro" id="IPR029058">
    <property type="entry name" value="AB_hydrolase_fold"/>
</dbReference>
<keyword evidence="3 7" id="KW-0645">Protease</keyword>
<comment type="similarity">
    <text evidence="1 7">Belongs to the peptidase S10 family.</text>
</comment>
<dbReference type="AlphaFoldDB" id="A0A8H7A8B1"/>
<keyword evidence="4 7" id="KW-0732">Signal</keyword>
<evidence type="ECO:0000256" key="4">
    <source>
        <dbReference type="ARBA" id="ARBA00022729"/>
    </source>
</evidence>
<dbReference type="Pfam" id="PF00450">
    <property type="entry name" value="Peptidase_S10"/>
    <property type="match status" value="1"/>
</dbReference>
<sequence>MRILVLLPLLAVSIVVMARSPQHVGKKLPERRVRSAPMEISVTESKADKRQSSRFLTERTSRYSVNGTGLPEVDFDIGESYAGLLPVSNTTDSPELYFWFFPSQNPAADKEITIWLNGGPGCSSLEGFFQENGPVIWQYGTFKPVPNPYSWVNLTNMIWVEQPVGTGFSQGTPTATSEADVAAQFLGFWRNVVDTFALQGFTVYITGESYAGYYVSYIADAMFDADDREYYNLSSIMIYDPSLSSDAVQQQIPAVPFVDYWGPLLSLNETFNADIHQRADSCNYTSFLEENLVFPPNGPLPTPPNIDGNVEGCDIWNDVYYAATEVNPCFDVYQVATTCPLLWDVMGFPGSFDYVPAEAEVYFNRSDVQAAINAPIQEWVECTSRDVFVNGTDDSRPPALSVLPRVIDRAERTIIGHGLLDYILIYNGSLLAIQNMTFGGSQGFSSAPEDDFIVPNLYPELSLSSLAGSGVMGKYHTEKKLTLVSITIAGHMVPQYAPGAAYRQMEFLLGRIPSLGTAGSFTTQMETGGAYGPFKGSAAQTTCHNNIVC</sequence>
<dbReference type="EMBL" id="JAACFV010000204">
    <property type="protein sequence ID" value="KAF7502982.1"/>
    <property type="molecule type" value="Genomic_DNA"/>
</dbReference>
<dbReference type="PROSITE" id="PS00131">
    <property type="entry name" value="CARBOXYPEPT_SER_SER"/>
    <property type="match status" value="1"/>
</dbReference>
<feature type="signal peptide" evidence="7">
    <location>
        <begin position="1"/>
        <end position="18"/>
    </location>
</feature>
<keyword evidence="2 7" id="KW-0121">Carboxypeptidase</keyword>
<comment type="caution">
    <text evidence="8">The sequence shown here is derived from an EMBL/GenBank/DDBJ whole genome shotgun (WGS) entry which is preliminary data.</text>
</comment>
<accession>A0A8H7A8B1</accession>
<evidence type="ECO:0000256" key="2">
    <source>
        <dbReference type="ARBA" id="ARBA00022645"/>
    </source>
</evidence>
<dbReference type="PANTHER" id="PTHR11802">
    <property type="entry name" value="SERINE PROTEASE FAMILY S10 SERINE CARBOXYPEPTIDASE"/>
    <property type="match status" value="1"/>
</dbReference>
<dbReference type="EC" id="3.4.16.-" evidence="7"/>
<proteinExistence type="inferred from homology"/>
<reference evidence="8" key="1">
    <citation type="submission" date="2020-02" db="EMBL/GenBank/DDBJ databases">
        <authorList>
            <person name="Palmer J.M."/>
        </authorList>
    </citation>
    <scope>NUCLEOTIDE SEQUENCE</scope>
    <source>
        <strain evidence="8">EPUS1.4</strain>
        <tissue evidence="8">Thallus</tissue>
    </source>
</reference>
<name>A0A8H7A8B1_9EURO</name>
<protein>
    <recommendedName>
        <fullName evidence="7">Carboxypeptidase</fullName>
        <ecNumber evidence="7">3.4.16.-</ecNumber>
    </recommendedName>
</protein>
<evidence type="ECO:0000313" key="8">
    <source>
        <dbReference type="EMBL" id="KAF7502982.1"/>
    </source>
</evidence>
<dbReference type="GO" id="GO:0004185">
    <property type="term" value="F:serine-type carboxypeptidase activity"/>
    <property type="evidence" value="ECO:0007669"/>
    <property type="project" value="UniProtKB-UniRule"/>
</dbReference>
<evidence type="ECO:0000256" key="6">
    <source>
        <dbReference type="ARBA" id="ARBA00023180"/>
    </source>
</evidence>